<dbReference type="Proteomes" id="UP000518300">
    <property type="component" value="Unassembled WGS sequence"/>
</dbReference>
<keyword evidence="3" id="KW-0732">Signal</keyword>
<sequence length="664" mass="69064">MSTKQWRKGLGMLPALAFLVGCGDGVGLAEPGASSPPEVESAKAAAVTDACKPFTQEEHIGLTATYDTHVVQASAGSSFNSATTLVVDGSPRQDVYLRFVFGLQSENDTLIRARLRLYATDGSSNGPALYSTTGGWNGNTLTWNNRPAPIGSPLGNVGAVSSGSWVEYDVSSVVKKSGDHAFVLIPEAGDGVDFVSTEDSRYDLHPTLVVTRVHTACSYQGVGGELDAVWHKGGTGDEWAHAMATDSTGAWVLAGRYTGSGSLGGDVFSGPGGVMLGRFRPDGTHEWSRAYPQANANVTVTDVTLTPLGNVLMVGHYTGTPDFGTGPLPATSVYTPASFIAKFSPSGRITWAKGFTASKPDDGGTQRVPILARAVATDANGSLIVTGAFFGETHLGGGILDAGPNSRASEDAAPGLFLAKFSWEGNHLWSTALQAGYAPTEGRTLATDSAGNVLLGGLVSRPHPLATNAENPLIAKYSPTGTLLWTRVLQGAIGDISALAVLPGDAVAFAGNFRNSFTFGGQTLTSASTDPYDSNPDLMLGVLEASGADRRAFRHGTTGTEEMSRMVVDAQGNFMVMGSFFGTGDVGGGPLGAPVSEYHGFVASYSPTGAHRWSRYLDIPGKVLGMQPDGSTLAGYSFSGTTQVEQTRHGPAQGRDILLLRVAP</sequence>
<accession>A0A848LSE5</accession>
<dbReference type="InterPro" id="IPR055372">
    <property type="entry name" value="CBM96"/>
</dbReference>
<dbReference type="NCBIfam" id="NF033679">
    <property type="entry name" value="DNRLRE_dom"/>
    <property type="match status" value="1"/>
</dbReference>
<dbReference type="AlphaFoldDB" id="A0A848LSE5"/>
<dbReference type="Pfam" id="PF24517">
    <property type="entry name" value="CBM96"/>
    <property type="match status" value="1"/>
</dbReference>
<evidence type="ECO:0000313" key="5">
    <source>
        <dbReference type="EMBL" id="NMO20888.1"/>
    </source>
</evidence>
<feature type="domain" description="Carbohydrate-binding module family 96" evidence="4">
    <location>
        <begin position="62"/>
        <end position="211"/>
    </location>
</feature>
<dbReference type="RefSeq" id="WP_169350093.1">
    <property type="nucleotide sequence ID" value="NZ_JABBJJ010000278.1"/>
</dbReference>
<organism evidence="5 6">
    <name type="scientific">Pyxidicoccus fallax</name>
    <dbReference type="NCBI Taxonomy" id="394095"/>
    <lineage>
        <taxon>Bacteria</taxon>
        <taxon>Pseudomonadati</taxon>
        <taxon>Myxococcota</taxon>
        <taxon>Myxococcia</taxon>
        <taxon>Myxococcales</taxon>
        <taxon>Cystobacterineae</taxon>
        <taxon>Myxococcaceae</taxon>
        <taxon>Pyxidicoccus</taxon>
    </lineage>
</organism>
<evidence type="ECO:0000256" key="2">
    <source>
        <dbReference type="ARBA" id="ARBA00022525"/>
    </source>
</evidence>
<dbReference type="InterPro" id="IPR052918">
    <property type="entry name" value="Motility_Chemotaxis_Reg"/>
</dbReference>
<evidence type="ECO:0000256" key="1">
    <source>
        <dbReference type="ARBA" id="ARBA00004613"/>
    </source>
</evidence>
<keyword evidence="6" id="KW-1185">Reference proteome</keyword>
<reference evidence="5 6" key="1">
    <citation type="submission" date="2020-04" db="EMBL/GenBank/DDBJ databases">
        <title>Draft genome of Pyxidicoccus fallax type strain.</title>
        <authorList>
            <person name="Whitworth D.E."/>
        </authorList>
    </citation>
    <scope>NUCLEOTIDE SEQUENCE [LARGE SCALE GENOMIC DNA]</scope>
    <source>
        <strain evidence="5 6">DSM 14698</strain>
    </source>
</reference>
<proteinExistence type="predicted"/>
<comment type="caution">
    <text evidence="5">The sequence shown here is derived from an EMBL/GenBank/DDBJ whole genome shotgun (WGS) entry which is preliminary data.</text>
</comment>
<evidence type="ECO:0000313" key="6">
    <source>
        <dbReference type="Proteomes" id="UP000518300"/>
    </source>
</evidence>
<protein>
    <submittedName>
        <fullName evidence="5">DNRLRE domain-containing protein</fullName>
    </submittedName>
</protein>
<name>A0A848LSE5_9BACT</name>
<dbReference type="Gene3D" id="2.80.10.50">
    <property type="match status" value="1"/>
</dbReference>
<dbReference type="EMBL" id="JABBJJ010000278">
    <property type="protein sequence ID" value="NMO20888.1"/>
    <property type="molecule type" value="Genomic_DNA"/>
</dbReference>
<keyword evidence="2" id="KW-0964">Secreted</keyword>
<evidence type="ECO:0000256" key="3">
    <source>
        <dbReference type="ARBA" id="ARBA00022729"/>
    </source>
</evidence>
<dbReference type="PANTHER" id="PTHR35580">
    <property type="entry name" value="CELL SURFACE GLYCOPROTEIN (S-LAYER PROTEIN)-LIKE PROTEIN"/>
    <property type="match status" value="1"/>
</dbReference>
<evidence type="ECO:0000259" key="4">
    <source>
        <dbReference type="Pfam" id="PF24517"/>
    </source>
</evidence>
<dbReference type="PANTHER" id="PTHR35580:SF1">
    <property type="entry name" value="PHYTASE-LIKE DOMAIN-CONTAINING PROTEIN"/>
    <property type="match status" value="1"/>
</dbReference>
<dbReference type="GO" id="GO:0005576">
    <property type="term" value="C:extracellular region"/>
    <property type="evidence" value="ECO:0007669"/>
    <property type="project" value="UniProtKB-SubCell"/>
</dbReference>
<gene>
    <name evidence="5" type="ORF">HG543_39500</name>
</gene>
<comment type="subcellular location">
    <subcellularLocation>
        <location evidence="1">Secreted</location>
    </subcellularLocation>
</comment>
<dbReference type="PROSITE" id="PS51257">
    <property type="entry name" value="PROKAR_LIPOPROTEIN"/>
    <property type="match status" value="1"/>
</dbReference>